<keyword evidence="13" id="KW-0472">Membrane</keyword>
<keyword evidence="2" id="KW-0548">Nucleotidyltransferase</keyword>
<evidence type="ECO:0000256" key="9">
    <source>
        <dbReference type="ARBA" id="ARBA00022918"/>
    </source>
</evidence>
<dbReference type="Pfam" id="PF17921">
    <property type="entry name" value="Integrase_H2C2"/>
    <property type="match status" value="1"/>
</dbReference>
<dbReference type="CDD" id="cd09274">
    <property type="entry name" value="RNase_HI_RT_Ty3"/>
    <property type="match status" value="1"/>
</dbReference>
<keyword evidence="10" id="KW-0511">Multifunctional enzyme</keyword>
<feature type="region of interest" description="Disordered" evidence="12">
    <location>
        <begin position="1379"/>
        <end position="1400"/>
    </location>
</feature>
<evidence type="ECO:0000256" key="7">
    <source>
        <dbReference type="ARBA" id="ARBA00022801"/>
    </source>
</evidence>
<gene>
    <name evidence="16" type="ORF">CYMTET_7919</name>
</gene>
<feature type="region of interest" description="Disordered" evidence="12">
    <location>
        <begin position="1072"/>
        <end position="1093"/>
    </location>
</feature>
<sequence length="2533" mass="283532">MRIDSKGAMIPLTDPRLSPKSKSLVTGAIDACSQDENLKEVSRIRLYSKISNMSSERKKYLNVLEGKNMPLPEILPYTGSVASYHAASSSDTPENTESVPTPRNTESMEEDEAPLTLNLGGPGGSQASEDLDMEDLDLGQPVPPGSMRRANPTRLVRRPRSAVAPVTTPLTPYEMERERNIERNRQFLAERMAAFRAAATSTPESSDPFVETPTPDSGVEDLVAAFTNPARTGTNVTSRPRSIEEPAIVLEHSARLQSTAAAAALGPSVSTIIQKYRRERDGRAIPGLGALKKKIVACDYHSYGQVFVIGDFVPGKQLSVSVGKTILDILPAEDSFEERWRMVVAAVHELENEVDGEREGTGEYEFVLDSHPTHHDKGHMFMSGEQLATLDVQLVPSIVVNEQWQVVDSRGALVPQGDALNPVFHPSAPLPNDMQCSDLAVPGASSHARSCYLGNAGGVELASGAMPFPELVVALRRLVLGLTSDMVVTCSALPPPLDKPRFAARWAQLRRNLRLHRVAQAAYLTFVFTLVVFAAAGGSSRLMHGGWRMMACLFASNPPVAALRFNRILRFFLLLCGILWVAGKLAEGMPAHGAMPSTRFAWGASPCTSREAQQSSRQWEPGWEANVAEQDEVLPYTVLDELQPLGKTTVTKDEAAWLDTELNATFGGHPDFKEEHWEEMRAVLRRCKGTFANTPHDLTGYKGKAEHNTCSIPFKDESKAVYQRPRKYSPGEQEIIDIHCKELLEYGFIEPAAKHCRHASNVVVAAAVCVWFSNSISGPMRSVTALHVEAGEAGLWIRGSAIRGSQIPRFCVDLIGINRHSLKDNTLPHRPEELYQKVAKARFKTTLDATKAFQHIPMATEEDRRDAGIRLHAGKSTFGAATVDFLGYRIGHNSIGAQEAKCKAIQDLPRPQDKTGLRSIMGMMNYYKGLVGEPGGPNYSEMARPLNDLLKKEITDIKGAWGKEQDQALQDLKDSLCAGRCLRPIDYDRPLILYTDWSTYYGIGAVLGQKDDDGKDAHADGQYLHGVHFTLVTDHSPLTTLMEKSDLQGQHLRWAISLQEFDFTVQYRPGAKNSNADVPSRYPLPSTTDETGARHEREKASALHAGVGEVYTKDFCDGLCFVLAGDTPPGEEVTPEVQVANHCKMAAIEQLGTGTVHRLFDLHYQDELDNDYFEGERILKPEKVDTRVLDKRFFSQAREEGVDLSPAGTLMGLDVRHSKLFYEVVRLLSTLQQLQKQRPPGYVLENVSPLSHRPGTKIRDEVFPYIASVIGRPVSFDAAQAGAYAHRLRAYWSNLFQNHQFRSVMDKVARPEGRADEDTEEESREVNLDEKSRAMGYSASELRMADGLNDVELASILGLAMDRRAMVLLMAIAEASRKGLPHSEESPVAENSPGQPIAVDNNWADHARSDLQQRQALLAEWVGNSNAYTLQQSAGTKKKKKEWQLYAIEQYRLRHKSHFVKEGATQPARAEVPAWSPPGKDKEMRIPRLACTTRVVDLVASVAEQHTDRDKHRDIHDDAWCLRWLKSDGSVKLPEDEVRRVKRRAARHRWDEATDEIYMITLSGKEVRIPKPADRLALVKEYHSRTGHWGIRRTQHLLWQRHWWADLKKDVEAVVTQCETCQRVKTHYAREEAVLSPLEIVSFMYRWSLDLAWPSRRVTRSGNSRVLIMTEHYTRFIVCVPIPNKEASTIAAAFRSHVLAVFGAPAECLVDGGKEFEGEFEQLCRDCLIDRRVTSPDSPEGNGLTERVVRTMKFCFKKIALEKGLDYEWDEQLWPLVLSYNAARQESTGVAPFTLLFAQEAVVPPDLKQAPSMDFSPEVSDDKDTRVKDLVLQRAHVVRRLMVHAGCSLEIAQHRGTLHYEGRRGGGYEPKPHQFKVGDFVYIRQKPRSGMEVATKSAILNLVKIQRDGVVVLEDATKMKEKSTVQSIAPCHLRVKDQYDCSAAVPSRHLACEVCRKADGEAEMLLCDTCNEGYHLWCLTPALDEVPEGEWLCPRLGMKEQQLNEKLSPDMRLLPADVGPRRVVKGDKFQPWQAISSREMMLEEKDLFLYMPDQVDWGRQDKLSEAVKIFMPGHWNEGHRTVLSKKYREQKVMARQLRDAPLVPALAEEEIEKRGELRHMTRAQVREASALQWGLELVITVPSEVRRLATEVDWKSIDGVWDPWVGTGVISEVMVEQWPQLRFMNNDWNPQLGWSEARDALQPGNYRIWKEKYGGCDAVVTSPWFAALDIAFPLAVMASRVVACVHVPSYYLTDMTESRAACFRRLSQSGRLHVIGHLEHGPIGRRCMWVLVFKNPLVRAKMLQGGEGEGIGMFTLSLGKFMADGDTTQHRARQGFWRRIPVWPLPPDHPGGVPPSPDYTPPPTDDEAEASGTASNANSFNLDSGVIDFDTAEITKLADSIDNHDANSELPSVDHSRNSIYKVDLAAKEYILVKGKWFPEFDKATTKRCAKLNSKYGPDNTAKVVYTYDPDDPETPWDTTDPFILAAQIEHQVVIKKHPVMKTAVVFDLKADFFECIDDDDSRPKGARRKRLS</sequence>
<dbReference type="Gene3D" id="3.10.10.10">
    <property type="entry name" value="HIV Type 1 Reverse Transcriptase, subunit A, domain 1"/>
    <property type="match status" value="1"/>
</dbReference>
<keyword evidence="6 11" id="KW-0863">Zinc-finger</keyword>
<protein>
    <submittedName>
        <fullName evidence="16">Uncharacterized protein</fullName>
    </submittedName>
</protein>
<evidence type="ECO:0000256" key="6">
    <source>
        <dbReference type="ARBA" id="ARBA00022771"/>
    </source>
</evidence>
<evidence type="ECO:0000256" key="11">
    <source>
        <dbReference type="PROSITE-ProRule" id="PRU00146"/>
    </source>
</evidence>
<evidence type="ECO:0000256" key="3">
    <source>
        <dbReference type="ARBA" id="ARBA00022722"/>
    </source>
</evidence>
<keyword evidence="1" id="KW-0808">Transferase</keyword>
<feature type="transmembrane region" description="Helical" evidence="13">
    <location>
        <begin position="568"/>
        <end position="586"/>
    </location>
</feature>
<dbReference type="InterPro" id="IPR041373">
    <property type="entry name" value="RT_RNaseH"/>
</dbReference>
<dbReference type="Proteomes" id="UP001190700">
    <property type="component" value="Unassembled WGS sequence"/>
</dbReference>
<dbReference type="InterPro" id="IPR011011">
    <property type="entry name" value="Znf_FYVE_PHD"/>
</dbReference>
<dbReference type="PANTHER" id="PTHR37984">
    <property type="entry name" value="PROTEIN CBG26694"/>
    <property type="match status" value="1"/>
</dbReference>
<dbReference type="Pfam" id="PF17919">
    <property type="entry name" value="RT_RNaseH_2"/>
    <property type="match status" value="1"/>
</dbReference>
<dbReference type="InterPro" id="IPR001965">
    <property type="entry name" value="Znf_PHD"/>
</dbReference>
<evidence type="ECO:0000259" key="14">
    <source>
        <dbReference type="PROSITE" id="PS50016"/>
    </source>
</evidence>
<feature type="compositionally biased region" description="Pro residues" evidence="12">
    <location>
        <begin position="2343"/>
        <end position="2363"/>
    </location>
</feature>
<dbReference type="InterPro" id="IPR043502">
    <property type="entry name" value="DNA/RNA_pol_sf"/>
</dbReference>
<dbReference type="SMART" id="SM00249">
    <property type="entry name" value="PHD"/>
    <property type="match status" value="1"/>
</dbReference>
<evidence type="ECO:0000256" key="1">
    <source>
        <dbReference type="ARBA" id="ARBA00022679"/>
    </source>
</evidence>
<name>A0AAE0LGH5_9CHLO</name>
<dbReference type="InterPro" id="IPR041588">
    <property type="entry name" value="Integrase_H2C2"/>
</dbReference>
<keyword evidence="8" id="KW-0862">Zinc</keyword>
<keyword evidence="4" id="KW-0479">Metal-binding</keyword>
<evidence type="ECO:0000313" key="16">
    <source>
        <dbReference type="EMBL" id="KAK3284418.1"/>
    </source>
</evidence>
<dbReference type="Gene3D" id="3.40.50.150">
    <property type="entry name" value="Vaccinia Virus protein VP39"/>
    <property type="match status" value="1"/>
</dbReference>
<comment type="caution">
    <text evidence="16">The sequence shown here is derived from an EMBL/GenBank/DDBJ whole genome shotgun (WGS) entry which is preliminary data.</text>
</comment>
<keyword evidence="17" id="KW-1185">Reference proteome</keyword>
<dbReference type="Pfam" id="PF17917">
    <property type="entry name" value="RT_RNaseH"/>
    <property type="match status" value="1"/>
</dbReference>
<keyword evidence="3" id="KW-0540">Nuclease</keyword>
<accession>A0AAE0LGH5</accession>
<evidence type="ECO:0000256" key="8">
    <source>
        <dbReference type="ARBA" id="ARBA00022833"/>
    </source>
</evidence>
<dbReference type="PROSITE" id="PS50016">
    <property type="entry name" value="ZF_PHD_2"/>
    <property type="match status" value="1"/>
</dbReference>
<dbReference type="InterPro" id="IPR041577">
    <property type="entry name" value="RT_RNaseH_2"/>
</dbReference>
<feature type="transmembrane region" description="Helical" evidence="13">
    <location>
        <begin position="521"/>
        <end position="540"/>
    </location>
</feature>
<proteinExistence type="predicted"/>
<dbReference type="InterPro" id="IPR019787">
    <property type="entry name" value="Znf_PHD-finger"/>
</dbReference>
<dbReference type="GO" id="GO:0003676">
    <property type="term" value="F:nucleic acid binding"/>
    <property type="evidence" value="ECO:0007669"/>
    <property type="project" value="InterPro"/>
</dbReference>
<dbReference type="GO" id="GO:0004519">
    <property type="term" value="F:endonuclease activity"/>
    <property type="evidence" value="ECO:0007669"/>
    <property type="project" value="UniProtKB-KW"/>
</dbReference>
<dbReference type="InterPro" id="IPR029063">
    <property type="entry name" value="SAM-dependent_MTases_sf"/>
</dbReference>
<dbReference type="Gene3D" id="3.30.420.10">
    <property type="entry name" value="Ribonuclease H-like superfamily/Ribonuclease H"/>
    <property type="match status" value="1"/>
</dbReference>
<dbReference type="Gene3D" id="2.30.30.1150">
    <property type="match status" value="1"/>
</dbReference>
<dbReference type="Gene3D" id="1.10.340.70">
    <property type="match status" value="1"/>
</dbReference>
<dbReference type="InterPro" id="IPR012337">
    <property type="entry name" value="RNaseH-like_sf"/>
</dbReference>
<evidence type="ECO:0000259" key="15">
    <source>
        <dbReference type="PROSITE" id="PS50994"/>
    </source>
</evidence>
<reference evidence="16 17" key="1">
    <citation type="journal article" date="2015" name="Genome Biol. Evol.">
        <title>Comparative Genomics of a Bacterivorous Green Alga Reveals Evolutionary Causalities and Consequences of Phago-Mixotrophic Mode of Nutrition.</title>
        <authorList>
            <person name="Burns J.A."/>
            <person name="Paasch A."/>
            <person name="Narechania A."/>
            <person name="Kim E."/>
        </authorList>
    </citation>
    <scope>NUCLEOTIDE SEQUENCE [LARGE SCALE GENOMIC DNA]</scope>
    <source>
        <strain evidence="16 17">PLY_AMNH</strain>
    </source>
</reference>
<evidence type="ECO:0000256" key="5">
    <source>
        <dbReference type="ARBA" id="ARBA00022759"/>
    </source>
</evidence>
<feature type="domain" description="Integrase catalytic" evidence="15">
    <location>
        <begin position="1633"/>
        <end position="1800"/>
    </location>
</feature>
<keyword evidence="13" id="KW-0812">Transmembrane</keyword>
<dbReference type="InterPro" id="IPR001584">
    <property type="entry name" value="Integrase_cat-core"/>
</dbReference>
<evidence type="ECO:0000256" key="13">
    <source>
        <dbReference type="SAM" id="Phobius"/>
    </source>
</evidence>
<feature type="region of interest" description="Disordered" evidence="12">
    <location>
        <begin position="1308"/>
        <end position="1332"/>
    </location>
</feature>
<dbReference type="GO" id="GO:0015074">
    <property type="term" value="P:DNA integration"/>
    <property type="evidence" value="ECO:0007669"/>
    <property type="project" value="InterPro"/>
</dbReference>
<dbReference type="PANTHER" id="PTHR37984:SF5">
    <property type="entry name" value="PROTEIN NYNRIN-LIKE"/>
    <property type="match status" value="1"/>
</dbReference>
<evidence type="ECO:0000256" key="2">
    <source>
        <dbReference type="ARBA" id="ARBA00022695"/>
    </source>
</evidence>
<dbReference type="SUPFAM" id="SSF57903">
    <property type="entry name" value="FYVE/PHD zinc finger"/>
    <property type="match status" value="1"/>
</dbReference>
<dbReference type="PROSITE" id="PS50994">
    <property type="entry name" value="INTEGRASE"/>
    <property type="match status" value="1"/>
</dbReference>
<dbReference type="Pfam" id="PF00628">
    <property type="entry name" value="PHD"/>
    <property type="match status" value="1"/>
</dbReference>
<dbReference type="SUPFAM" id="SSF56672">
    <property type="entry name" value="DNA/RNA polymerases"/>
    <property type="match status" value="2"/>
</dbReference>
<dbReference type="InterPro" id="IPR036397">
    <property type="entry name" value="RNaseH_sf"/>
</dbReference>
<feature type="region of interest" description="Disordered" evidence="12">
    <location>
        <begin position="1"/>
        <end position="22"/>
    </location>
</feature>
<dbReference type="GO" id="GO:0003964">
    <property type="term" value="F:RNA-directed DNA polymerase activity"/>
    <property type="evidence" value="ECO:0007669"/>
    <property type="project" value="UniProtKB-KW"/>
</dbReference>
<feature type="region of interest" description="Disordered" evidence="12">
    <location>
        <begin position="2342"/>
        <end position="2377"/>
    </location>
</feature>
<evidence type="ECO:0000256" key="10">
    <source>
        <dbReference type="ARBA" id="ARBA00023268"/>
    </source>
</evidence>
<dbReference type="GO" id="GO:0008270">
    <property type="term" value="F:zinc ion binding"/>
    <property type="evidence" value="ECO:0007669"/>
    <property type="project" value="UniProtKB-KW"/>
</dbReference>
<organism evidence="16 17">
    <name type="scientific">Cymbomonas tetramitiformis</name>
    <dbReference type="NCBI Taxonomy" id="36881"/>
    <lineage>
        <taxon>Eukaryota</taxon>
        <taxon>Viridiplantae</taxon>
        <taxon>Chlorophyta</taxon>
        <taxon>Pyramimonadophyceae</taxon>
        <taxon>Pyramimonadales</taxon>
        <taxon>Pyramimonadaceae</taxon>
        <taxon>Cymbomonas</taxon>
    </lineage>
</organism>
<evidence type="ECO:0000256" key="12">
    <source>
        <dbReference type="SAM" id="MobiDB-lite"/>
    </source>
</evidence>
<keyword evidence="9" id="KW-0695">RNA-directed DNA polymerase</keyword>
<evidence type="ECO:0000256" key="4">
    <source>
        <dbReference type="ARBA" id="ARBA00022723"/>
    </source>
</evidence>
<dbReference type="SUPFAM" id="SSF53098">
    <property type="entry name" value="Ribonuclease H-like"/>
    <property type="match status" value="1"/>
</dbReference>
<keyword evidence="5" id="KW-0255">Endonuclease</keyword>
<feature type="compositionally biased region" description="Polar residues" evidence="12">
    <location>
        <begin position="86"/>
        <end position="105"/>
    </location>
</feature>
<evidence type="ECO:0000313" key="17">
    <source>
        <dbReference type="Proteomes" id="UP001190700"/>
    </source>
</evidence>
<dbReference type="GO" id="GO:0016787">
    <property type="term" value="F:hydrolase activity"/>
    <property type="evidence" value="ECO:0007669"/>
    <property type="project" value="UniProtKB-KW"/>
</dbReference>
<dbReference type="EMBL" id="LGRX02002288">
    <property type="protein sequence ID" value="KAK3284418.1"/>
    <property type="molecule type" value="Genomic_DNA"/>
</dbReference>
<feature type="region of interest" description="Disordered" evidence="12">
    <location>
        <begin position="85"/>
        <end position="130"/>
    </location>
</feature>
<keyword evidence="7" id="KW-0378">Hydrolase</keyword>
<dbReference type="InterPro" id="IPR050951">
    <property type="entry name" value="Retrovirus_Pol_polyprotein"/>
</dbReference>
<dbReference type="CDD" id="cd15545">
    <property type="entry name" value="PHD_BAZ2A_like"/>
    <property type="match status" value="1"/>
</dbReference>
<keyword evidence="13" id="KW-1133">Transmembrane helix</keyword>
<dbReference type="Gene3D" id="3.30.70.270">
    <property type="match status" value="2"/>
</dbReference>
<feature type="domain" description="PHD-type" evidence="14">
    <location>
        <begin position="1949"/>
        <end position="1999"/>
    </location>
</feature>
<dbReference type="InterPro" id="IPR043128">
    <property type="entry name" value="Rev_trsase/Diguanyl_cyclase"/>
</dbReference>